<evidence type="ECO:0000313" key="3">
    <source>
        <dbReference type="EMBL" id="MBU2711303.1"/>
    </source>
</evidence>
<dbReference type="SUPFAM" id="SSF52343">
    <property type="entry name" value="Ferredoxin reductase-like, C-terminal NADP-linked domain"/>
    <property type="match status" value="1"/>
</dbReference>
<dbReference type="InterPro" id="IPR017927">
    <property type="entry name" value="FAD-bd_FR_type"/>
</dbReference>
<dbReference type="InterPro" id="IPR039261">
    <property type="entry name" value="FNR_nucleotide-bd"/>
</dbReference>
<dbReference type="RefSeq" id="WP_215819465.1">
    <property type="nucleotide sequence ID" value="NZ_JAGSOY010000017.1"/>
</dbReference>
<dbReference type="InterPro" id="IPR008333">
    <property type="entry name" value="Cbr1-like_FAD-bd_dom"/>
</dbReference>
<name>A0ABS5ZC15_9GAMM</name>
<dbReference type="SUPFAM" id="SSF63380">
    <property type="entry name" value="Riboflavin synthase domain-like"/>
    <property type="match status" value="1"/>
</dbReference>
<dbReference type="PROSITE" id="PS51384">
    <property type="entry name" value="FAD_FR"/>
    <property type="match status" value="1"/>
</dbReference>
<dbReference type="InterPro" id="IPR001433">
    <property type="entry name" value="OxRdtase_FAD/NAD-bd"/>
</dbReference>
<comment type="caution">
    <text evidence="3">The sequence shown here is derived from an EMBL/GenBank/DDBJ whole genome shotgun (WGS) entry which is preliminary data.</text>
</comment>
<dbReference type="Pfam" id="PF00970">
    <property type="entry name" value="FAD_binding_6"/>
    <property type="match status" value="1"/>
</dbReference>
<dbReference type="Gene3D" id="2.40.30.10">
    <property type="entry name" value="Translation factors"/>
    <property type="match status" value="1"/>
</dbReference>
<sequence length="243" mass="27865">MDISSQKITLLSKMLLTPRVLWLRFQLSEPFCFQAGQFIKLEWDVNRQQVARSYSIASPPYQGMTSLSLVATLLANGIASTQFQHAQPGWQIWLKGPYGRLLLSKASECPPQLVLVATGTGIAPFYAMLPELEEYLKKGCQIELFFGVRNTEDLFFYYPFRMLAERFINFRFSVCFSRLQTTNLPHGHLGYVQDRLIVLDTHPSALVMLCGHPDMVDRCFSLFTKEKGLKASQIKREKYILNH</sequence>
<dbReference type="Proteomes" id="UP000690515">
    <property type="component" value="Unassembled WGS sequence"/>
</dbReference>
<protein>
    <recommendedName>
        <fullName evidence="2">FAD-binding FR-type domain-containing protein</fullName>
    </recommendedName>
</protein>
<evidence type="ECO:0000259" key="2">
    <source>
        <dbReference type="PROSITE" id="PS51384"/>
    </source>
</evidence>
<gene>
    <name evidence="3" type="ORF">KCG35_09540</name>
</gene>
<dbReference type="PANTHER" id="PTHR47354">
    <property type="entry name" value="NADH OXIDOREDUCTASE HCR"/>
    <property type="match status" value="1"/>
</dbReference>
<dbReference type="Pfam" id="PF00175">
    <property type="entry name" value="NAD_binding_1"/>
    <property type="match status" value="1"/>
</dbReference>
<organism evidence="3 4">
    <name type="scientific">Zooshikella harenae</name>
    <dbReference type="NCBI Taxonomy" id="2827238"/>
    <lineage>
        <taxon>Bacteria</taxon>
        <taxon>Pseudomonadati</taxon>
        <taxon>Pseudomonadota</taxon>
        <taxon>Gammaproteobacteria</taxon>
        <taxon>Oceanospirillales</taxon>
        <taxon>Zooshikellaceae</taxon>
        <taxon>Zooshikella</taxon>
    </lineage>
</organism>
<keyword evidence="4" id="KW-1185">Reference proteome</keyword>
<dbReference type="PANTHER" id="PTHR47354:SF5">
    <property type="entry name" value="PROTEIN RFBI"/>
    <property type="match status" value="1"/>
</dbReference>
<dbReference type="InterPro" id="IPR050415">
    <property type="entry name" value="MRET"/>
</dbReference>
<proteinExistence type="predicted"/>
<evidence type="ECO:0000256" key="1">
    <source>
        <dbReference type="ARBA" id="ARBA00034078"/>
    </source>
</evidence>
<evidence type="ECO:0000313" key="4">
    <source>
        <dbReference type="Proteomes" id="UP000690515"/>
    </source>
</evidence>
<dbReference type="InterPro" id="IPR001709">
    <property type="entry name" value="Flavoprot_Pyr_Nucl_cyt_Rdtase"/>
</dbReference>
<reference evidence="3 4" key="1">
    <citation type="submission" date="2021-04" db="EMBL/GenBank/DDBJ databases">
        <authorList>
            <person name="Pira H."/>
            <person name="Risdian C."/>
            <person name="Wink J."/>
        </authorList>
    </citation>
    <scope>NUCLEOTIDE SEQUENCE [LARGE SCALE GENOMIC DNA]</scope>
    <source>
        <strain evidence="3 4">WH53</strain>
    </source>
</reference>
<feature type="domain" description="FAD-binding FR-type" evidence="2">
    <location>
        <begin position="3"/>
        <end position="104"/>
    </location>
</feature>
<dbReference type="EMBL" id="JAGSOY010000017">
    <property type="protein sequence ID" value="MBU2711303.1"/>
    <property type="molecule type" value="Genomic_DNA"/>
</dbReference>
<dbReference type="InterPro" id="IPR017938">
    <property type="entry name" value="Riboflavin_synthase-like_b-brl"/>
</dbReference>
<accession>A0ABS5ZC15</accession>
<dbReference type="PRINTS" id="PR00406">
    <property type="entry name" value="CYTB5RDTASE"/>
</dbReference>
<dbReference type="Gene3D" id="3.40.50.80">
    <property type="entry name" value="Nucleotide-binding domain of ferredoxin-NADP reductase (FNR) module"/>
    <property type="match status" value="1"/>
</dbReference>
<comment type="cofactor">
    <cofactor evidence="1">
        <name>[2Fe-2S] cluster</name>
        <dbReference type="ChEBI" id="CHEBI:190135"/>
    </cofactor>
</comment>
<dbReference type="PRINTS" id="PR00371">
    <property type="entry name" value="FPNCR"/>
</dbReference>